<evidence type="ECO:0000259" key="2">
    <source>
        <dbReference type="PROSITE" id="PS50238"/>
    </source>
</evidence>
<dbReference type="PANTHER" id="PTHR46199">
    <property type="entry name" value="RAC GTPASE-ACTIVATING PROTEIN 1"/>
    <property type="match status" value="1"/>
</dbReference>
<accession>A0ABY7DFC6</accession>
<evidence type="ECO:0000313" key="4">
    <source>
        <dbReference type="Proteomes" id="UP001164746"/>
    </source>
</evidence>
<evidence type="ECO:0000313" key="3">
    <source>
        <dbReference type="EMBL" id="WAQ95134.1"/>
    </source>
</evidence>
<feature type="compositionally biased region" description="Polar residues" evidence="1">
    <location>
        <begin position="102"/>
        <end position="112"/>
    </location>
</feature>
<feature type="domain" description="Rho-GAP" evidence="2">
    <location>
        <begin position="285"/>
        <end position="467"/>
    </location>
</feature>
<dbReference type="CDD" id="cd04382">
    <property type="entry name" value="RhoGAP_MgcRacGAP"/>
    <property type="match status" value="1"/>
</dbReference>
<evidence type="ECO:0000256" key="1">
    <source>
        <dbReference type="SAM" id="MobiDB-lite"/>
    </source>
</evidence>
<organism evidence="3 4">
    <name type="scientific">Mya arenaria</name>
    <name type="common">Soft-shell clam</name>
    <dbReference type="NCBI Taxonomy" id="6604"/>
    <lineage>
        <taxon>Eukaryota</taxon>
        <taxon>Metazoa</taxon>
        <taxon>Spiralia</taxon>
        <taxon>Lophotrochozoa</taxon>
        <taxon>Mollusca</taxon>
        <taxon>Bivalvia</taxon>
        <taxon>Autobranchia</taxon>
        <taxon>Heteroconchia</taxon>
        <taxon>Euheterodonta</taxon>
        <taxon>Imparidentia</taxon>
        <taxon>Neoheterodontei</taxon>
        <taxon>Myida</taxon>
        <taxon>Myoidea</taxon>
        <taxon>Myidae</taxon>
        <taxon>Mya</taxon>
    </lineage>
</organism>
<dbReference type="InterPro" id="IPR000198">
    <property type="entry name" value="RhoGAP_dom"/>
</dbReference>
<keyword evidence="4" id="KW-1185">Reference proteome</keyword>
<gene>
    <name evidence="3" type="ORF">MAR_007605</name>
</gene>
<dbReference type="Gene3D" id="1.10.555.10">
    <property type="entry name" value="Rho GTPase activation protein"/>
    <property type="match status" value="1"/>
</dbReference>
<name>A0ABY7DFC6_MYAAR</name>
<feature type="compositionally biased region" description="Polar residues" evidence="1">
    <location>
        <begin position="238"/>
        <end position="260"/>
    </location>
</feature>
<dbReference type="PANTHER" id="PTHR46199:SF3">
    <property type="entry name" value="RAC GTPASE-ACTIVATING PROTEIN 1"/>
    <property type="match status" value="1"/>
</dbReference>
<feature type="compositionally biased region" description="Polar residues" evidence="1">
    <location>
        <begin position="189"/>
        <end position="198"/>
    </location>
</feature>
<dbReference type="EMBL" id="CP111012">
    <property type="protein sequence ID" value="WAQ95134.1"/>
    <property type="molecule type" value="Genomic_DNA"/>
</dbReference>
<feature type="region of interest" description="Disordered" evidence="1">
    <location>
        <begin position="131"/>
        <end position="163"/>
    </location>
</feature>
<reference evidence="3" key="1">
    <citation type="submission" date="2022-11" db="EMBL/GenBank/DDBJ databases">
        <title>Centuries of genome instability and evolution in soft-shell clam transmissible cancer (bioRxiv).</title>
        <authorList>
            <person name="Hart S.F.M."/>
            <person name="Yonemitsu M.A."/>
            <person name="Giersch R.M."/>
            <person name="Beal B.F."/>
            <person name="Arriagada G."/>
            <person name="Davis B.W."/>
            <person name="Ostrander E.A."/>
            <person name="Goff S.P."/>
            <person name="Metzger M.J."/>
        </authorList>
    </citation>
    <scope>NUCLEOTIDE SEQUENCE</scope>
    <source>
        <strain evidence="3">MELC-2E11</strain>
        <tissue evidence="3">Siphon/mantle</tissue>
    </source>
</reference>
<dbReference type="PROSITE" id="PS50238">
    <property type="entry name" value="RHOGAP"/>
    <property type="match status" value="1"/>
</dbReference>
<proteinExistence type="predicted"/>
<dbReference type="InterPro" id="IPR008936">
    <property type="entry name" value="Rho_GTPase_activation_prot"/>
</dbReference>
<dbReference type="SUPFAM" id="SSF48350">
    <property type="entry name" value="GTPase activation domain, GAP"/>
    <property type="match status" value="1"/>
</dbReference>
<dbReference type="SMART" id="SM00324">
    <property type="entry name" value="RhoGAP"/>
    <property type="match status" value="1"/>
</dbReference>
<feature type="region of interest" description="Disordered" evidence="1">
    <location>
        <begin position="225"/>
        <end position="260"/>
    </location>
</feature>
<feature type="compositionally biased region" description="Basic residues" evidence="1">
    <location>
        <begin position="134"/>
        <end position="143"/>
    </location>
</feature>
<protein>
    <submittedName>
        <fullName evidence="3">RGAP1-like protein</fullName>
    </submittedName>
</protein>
<feature type="region of interest" description="Disordered" evidence="1">
    <location>
        <begin position="187"/>
        <end position="209"/>
    </location>
</feature>
<sequence>MSSKLSLVAAFDELKRNTDVLSAGIEQEFSTFAEHQQSCRRQWATAEDELLRERQIALIRELLVDSKSGNQLDQYARERLAFLSSTNHTTRYEDSPLKQNRRSMNNQSQHSVLSDEDIDYWDKTEEDVISPCNQRRRSKRIAKRPSAPPEEDMNITPPKRQRGYNLENEVVTTTTITVTADGRPIEATTEVSVPSTGRKSGGARTLNKSFSEPCLDKHLTESEIDSDLDPWTPRADNRNTNGIKSNMRTPSTPSLRKTNSASRGLNRIHFFISETVIRPRTCVPGVLGDYCRDECPMIPGIVIHCVNEIEARGLNEVGIYRVPGSDRQVKELKEKFLRGKGMPNLSSIDDVHVVCGCLKDFLRNLKEPLVTFKLWKMFVHAAECEMFQAISELPRANRDTIAFLMIHLHRVSETPACKMPANNLSRVFGPTLVGHSVPDPEPSQLISETKYQAMVMDRLFEIPEDYWINFISDEQENMFRAGEVNTPVNTPEISRAGHVVKPAFISKT</sequence>
<dbReference type="Pfam" id="PF00620">
    <property type="entry name" value="RhoGAP"/>
    <property type="match status" value="1"/>
</dbReference>
<dbReference type="Proteomes" id="UP001164746">
    <property type="component" value="Chromosome 1"/>
</dbReference>
<feature type="region of interest" description="Disordered" evidence="1">
    <location>
        <begin position="90"/>
        <end position="116"/>
    </location>
</feature>